<dbReference type="GO" id="GO:0005886">
    <property type="term" value="C:plasma membrane"/>
    <property type="evidence" value="ECO:0007669"/>
    <property type="project" value="UniProtKB-SubCell"/>
</dbReference>
<dbReference type="RefSeq" id="WP_009501564.1">
    <property type="nucleotide sequence ID" value="NZ_ANIN01000002.1"/>
</dbReference>
<name>L2F4X8_9GAMM</name>
<keyword evidence="6 8" id="KW-0472">Membrane</keyword>
<reference evidence="10 11" key="1">
    <citation type="journal article" date="2013" name="Genome Announc.">
        <title>Genome Sequence of Moraxella macacae 0408225, a Novel Bacterial Species Isolated from a Cynomolgus Macaque with Epistaxis.</title>
        <authorList>
            <person name="Ladner J.T."/>
            <person name="Whitehouse C.A."/>
            <person name="Koroleva G.I."/>
            <person name="Palacios G.F."/>
        </authorList>
    </citation>
    <scope>NUCLEOTIDE SEQUENCE [LARGE SCALE GENOMIC DNA]</scope>
    <source>
        <strain evidence="10 11">0408225</strain>
    </source>
</reference>
<dbReference type="CDD" id="cd16017">
    <property type="entry name" value="LptA"/>
    <property type="match status" value="1"/>
</dbReference>
<dbReference type="InterPro" id="IPR058130">
    <property type="entry name" value="PEA_transf_C"/>
</dbReference>
<dbReference type="EMBL" id="ANIN01000002">
    <property type="protein sequence ID" value="ELA08052.1"/>
    <property type="molecule type" value="Genomic_DNA"/>
</dbReference>
<evidence type="ECO:0000256" key="5">
    <source>
        <dbReference type="ARBA" id="ARBA00022989"/>
    </source>
</evidence>
<comment type="subcellular location">
    <subcellularLocation>
        <location evidence="1">Cell membrane</location>
        <topology evidence="1">Multi-pass membrane protein</topology>
    </subcellularLocation>
</comment>
<dbReference type="Pfam" id="PF00884">
    <property type="entry name" value="Sulfatase"/>
    <property type="match status" value="1"/>
</dbReference>
<dbReference type="STRING" id="1230338.MOMA_05811"/>
<dbReference type="SUPFAM" id="SSF53649">
    <property type="entry name" value="Alkaline phosphatase-like"/>
    <property type="match status" value="1"/>
</dbReference>
<dbReference type="Proteomes" id="UP000023795">
    <property type="component" value="Unassembled WGS sequence"/>
</dbReference>
<gene>
    <name evidence="10" type="ORF">MOMA_05811</name>
</gene>
<dbReference type="Gene3D" id="3.40.720.10">
    <property type="entry name" value="Alkaline Phosphatase, subunit A"/>
    <property type="match status" value="1"/>
</dbReference>
<proteinExistence type="inferred from homology"/>
<dbReference type="InterPro" id="IPR040423">
    <property type="entry name" value="PEA_transferase"/>
</dbReference>
<dbReference type="AlphaFoldDB" id="L2F4X8"/>
<dbReference type="PANTHER" id="PTHR30443:SF4">
    <property type="entry name" value="PHOSPHOETHANOLAMINE TRANSFERASE OPGE-RELATED"/>
    <property type="match status" value="1"/>
</dbReference>
<feature type="transmembrane region" description="Helical" evidence="8">
    <location>
        <begin position="12"/>
        <end position="33"/>
    </location>
</feature>
<evidence type="ECO:0000256" key="3">
    <source>
        <dbReference type="ARBA" id="ARBA00022679"/>
    </source>
</evidence>
<evidence type="ECO:0000256" key="1">
    <source>
        <dbReference type="ARBA" id="ARBA00004651"/>
    </source>
</evidence>
<keyword evidence="3" id="KW-0808">Transferase</keyword>
<dbReference type="GO" id="GO:0009244">
    <property type="term" value="P:lipopolysaccharide core region biosynthetic process"/>
    <property type="evidence" value="ECO:0007669"/>
    <property type="project" value="TreeGrafter"/>
</dbReference>
<comment type="similarity">
    <text evidence="7">Belongs to the phosphoethanolamine transferase family.</text>
</comment>
<evidence type="ECO:0000313" key="11">
    <source>
        <dbReference type="Proteomes" id="UP000023795"/>
    </source>
</evidence>
<feature type="transmembrane region" description="Helical" evidence="8">
    <location>
        <begin position="65"/>
        <end position="81"/>
    </location>
</feature>
<feature type="transmembrane region" description="Helical" evidence="8">
    <location>
        <begin position="136"/>
        <end position="156"/>
    </location>
</feature>
<dbReference type="GO" id="GO:0016776">
    <property type="term" value="F:phosphotransferase activity, phosphate group as acceptor"/>
    <property type="evidence" value="ECO:0007669"/>
    <property type="project" value="TreeGrafter"/>
</dbReference>
<keyword evidence="11" id="KW-1185">Reference proteome</keyword>
<keyword evidence="5 8" id="KW-1133">Transmembrane helix</keyword>
<comment type="caution">
    <text evidence="10">The sequence shown here is derived from an EMBL/GenBank/DDBJ whole genome shotgun (WGS) entry which is preliminary data.</text>
</comment>
<evidence type="ECO:0000256" key="4">
    <source>
        <dbReference type="ARBA" id="ARBA00022692"/>
    </source>
</evidence>
<evidence type="ECO:0000256" key="8">
    <source>
        <dbReference type="SAM" id="Phobius"/>
    </source>
</evidence>
<dbReference type="PATRIC" id="fig|1230338.3.peg.1236"/>
<keyword evidence="4 8" id="KW-0812">Transmembrane</keyword>
<feature type="domain" description="Sulfatase N-terminal" evidence="9">
    <location>
        <begin position="208"/>
        <end position="449"/>
    </location>
</feature>
<evidence type="ECO:0000256" key="6">
    <source>
        <dbReference type="ARBA" id="ARBA00023136"/>
    </source>
</evidence>
<evidence type="ECO:0000256" key="2">
    <source>
        <dbReference type="ARBA" id="ARBA00022475"/>
    </source>
</evidence>
<evidence type="ECO:0000256" key="7">
    <source>
        <dbReference type="ARBA" id="ARBA00038481"/>
    </source>
</evidence>
<feature type="transmembrane region" description="Helical" evidence="8">
    <location>
        <begin position="101"/>
        <end position="124"/>
    </location>
</feature>
<feature type="transmembrane region" description="Helical" evidence="8">
    <location>
        <begin position="39"/>
        <end position="58"/>
    </location>
</feature>
<dbReference type="PANTHER" id="PTHR30443">
    <property type="entry name" value="INNER MEMBRANE PROTEIN"/>
    <property type="match status" value="1"/>
</dbReference>
<organism evidence="10 11">
    <name type="scientific">Moraxella macacae 0408225</name>
    <dbReference type="NCBI Taxonomy" id="1230338"/>
    <lineage>
        <taxon>Bacteria</taxon>
        <taxon>Pseudomonadati</taxon>
        <taxon>Pseudomonadota</taxon>
        <taxon>Gammaproteobacteria</taxon>
        <taxon>Moraxellales</taxon>
        <taxon>Moraxellaceae</taxon>
        <taxon>Moraxella</taxon>
    </lineage>
</organism>
<dbReference type="eggNOG" id="COG2194">
    <property type="taxonomic scope" value="Bacteria"/>
</dbReference>
<dbReference type="OrthoDB" id="9786870at2"/>
<evidence type="ECO:0000259" key="9">
    <source>
        <dbReference type="Pfam" id="PF00884"/>
    </source>
</evidence>
<accession>L2F4X8</accession>
<evidence type="ECO:0000313" key="10">
    <source>
        <dbReference type="EMBL" id="ELA08052.1"/>
    </source>
</evidence>
<dbReference type="InterPro" id="IPR000917">
    <property type="entry name" value="Sulfatase_N"/>
</dbReference>
<keyword evidence="2" id="KW-1003">Cell membrane</keyword>
<sequence length="521" mass="60354">MTLTKHKKPFRYYNYFVFIATLIFAAFLCWGVVGSTPRIHDILLIWLILNCLWFKPIVFKVFSPLLLLWVVYFPIGWQFGYPNSAIIAAALETNVNEATEFFDPFTLLLYCIIIVATITVIYLTKKIKITTKQHKFFKGFSIVLTLLFIGSIAPIGRSSFKWGYSEILNLIPYTVKSYHEYKEYNSKLATLSQRPIAWQVKSFTPKYQNYVFVIGESMSRYYMSSYNYPVKTTPFLDSVNGIKYTQFISPAGHTAASVPRLLSIPNPKEIEFQNSILNLAKQVGIKTYWLSNQDRVGIYDSEISYVANHADYLYFYGEHVPVASHRFDYEMLPEIQRVIHEPSDKPKLIMIHLMGSHPRFVKRLDKNLPRFDFSNGYLSDYLSTIYQTDMFLKQIYQALQTANQPFSMVYTSDHGLHQTKLKHDATQFTLSTPLFKLSSDDTTQITNNKPQAGYGFVWYLTDWLGIKTYNQAQNTFLNQTEQTDLNTVPVFIERTTEFAKLAPFDGKLLLPKESEIKEPPK</sequence>
<protein>
    <submittedName>
        <fullName evidence="10">tRNA modification GTPase TrmE</fullName>
    </submittedName>
</protein>
<dbReference type="InterPro" id="IPR017850">
    <property type="entry name" value="Alkaline_phosphatase_core_sf"/>
</dbReference>